<organism evidence="4 5">
    <name type="scientific">Actinosynnema pretiosum</name>
    <dbReference type="NCBI Taxonomy" id="42197"/>
    <lineage>
        <taxon>Bacteria</taxon>
        <taxon>Bacillati</taxon>
        <taxon>Actinomycetota</taxon>
        <taxon>Actinomycetes</taxon>
        <taxon>Pseudonocardiales</taxon>
        <taxon>Pseudonocardiaceae</taxon>
        <taxon>Actinosynnema</taxon>
    </lineage>
</organism>
<dbReference type="InterPro" id="IPR036514">
    <property type="entry name" value="SGNH_hydro_sf"/>
</dbReference>
<proteinExistence type="predicted"/>
<dbReference type="InterPro" id="IPR037460">
    <property type="entry name" value="SEST-like"/>
</dbReference>
<dbReference type="PANTHER" id="PTHR37981:SF1">
    <property type="entry name" value="SGNH HYDROLASE-TYPE ESTERASE DOMAIN-CONTAINING PROTEIN"/>
    <property type="match status" value="1"/>
</dbReference>
<evidence type="ECO:0000313" key="5">
    <source>
        <dbReference type="Proteomes" id="UP000218505"/>
    </source>
</evidence>
<dbReference type="EMBL" id="CP023445">
    <property type="protein sequence ID" value="ATE54363.1"/>
    <property type="molecule type" value="Genomic_DNA"/>
</dbReference>
<evidence type="ECO:0000313" key="4">
    <source>
        <dbReference type="EMBL" id="ATE54363.1"/>
    </source>
</evidence>
<feature type="active site" description="Nucleophile" evidence="1">
    <location>
        <position position="49"/>
    </location>
</feature>
<dbReference type="CDD" id="cd01823">
    <property type="entry name" value="SEST_like"/>
    <property type="match status" value="1"/>
</dbReference>
<feature type="disulfide bond" evidence="2">
    <location>
        <begin position="141"/>
        <end position="154"/>
    </location>
</feature>
<keyword evidence="2" id="KW-1015">Disulfide bond</keyword>
<name>A0A290Z5W8_9PSEU</name>
<dbReference type="KEGG" id="apre:CNX65_14575"/>
<feature type="disulfide bond" evidence="2">
    <location>
        <begin position="205"/>
        <end position="253"/>
    </location>
</feature>
<dbReference type="AlphaFoldDB" id="A0A290Z5W8"/>
<dbReference type="Gene3D" id="3.40.50.1110">
    <property type="entry name" value="SGNH hydrolase"/>
    <property type="match status" value="1"/>
</dbReference>
<dbReference type="PANTHER" id="PTHR37981">
    <property type="entry name" value="LIPASE 2"/>
    <property type="match status" value="1"/>
</dbReference>
<dbReference type="Proteomes" id="UP000218505">
    <property type="component" value="Chromosome"/>
</dbReference>
<accession>A0A290Z5W8</accession>
<evidence type="ECO:0000256" key="2">
    <source>
        <dbReference type="PIRSR" id="PIRSR637460-2"/>
    </source>
</evidence>
<dbReference type="GO" id="GO:0004806">
    <property type="term" value="F:triacylglycerol lipase activity"/>
    <property type="evidence" value="ECO:0007669"/>
    <property type="project" value="TreeGrafter"/>
</dbReference>
<dbReference type="GO" id="GO:0019433">
    <property type="term" value="P:triglyceride catabolic process"/>
    <property type="evidence" value="ECO:0007669"/>
    <property type="project" value="TreeGrafter"/>
</dbReference>
<feature type="disulfide bond" evidence="2">
    <location>
        <begin position="67"/>
        <end position="91"/>
    </location>
</feature>
<dbReference type="SUPFAM" id="SSF52266">
    <property type="entry name" value="SGNH hydrolase"/>
    <property type="match status" value="1"/>
</dbReference>
<gene>
    <name evidence="4" type="ORF">CNX65_14575</name>
</gene>
<dbReference type="InterPro" id="IPR013830">
    <property type="entry name" value="SGNH_hydro"/>
</dbReference>
<reference evidence="4" key="1">
    <citation type="submission" date="2017-09" db="EMBL/GenBank/DDBJ databases">
        <title>Complete Genome Sequence of ansamitocin-producing Bacterium Actinosynnema pretiosum X47.</title>
        <authorList>
            <person name="Cao G."/>
            <person name="Zong G."/>
            <person name="Zhong C."/>
            <person name="Fu J."/>
        </authorList>
    </citation>
    <scope>NUCLEOTIDE SEQUENCE [LARGE SCALE GENOMIC DNA]</scope>
    <source>
        <strain evidence="4">X47</strain>
    </source>
</reference>
<feature type="domain" description="SGNH hydrolase-type esterase" evidence="3">
    <location>
        <begin position="45"/>
        <end position="280"/>
    </location>
</feature>
<evidence type="ECO:0000256" key="1">
    <source>
        <dbReference type="PIRSR" id="PIRSR637460-1"/>
    </source>
</evidence>
<keyword evidence="5" id="KW-1185">Reference proteome</keyword>
<sequence>MAPSSHRKPPVKRVFLRALVVGSLLMSVVVAAGAAHGSGSLRYVALGSSFAAGPGVPDLKPGVPGACGRSTRNYPTLAAAAKGATLVDVTCGGATTANVLSKEQAGLPPQIQAVTADADVVTVTIGGNDVNYMGSLMAYGCQNSKAAKGRTKACPTVDRAAMLRGLDTLHERIGAVYAEIHRRAPDALVFALIYQAVLPAEGPSCAGLPLTDDQLAFERTVVARLEAATRRAAQAHDVTVIDTTPITRDHGVCSAEPWMEPYVPPPGRVGYHPNEAGMAAVAELVAAYSWEQPRP</sequence>
<dbReference type="Pfam" id="PF13472">
    <property type="entry name" value="Lipase_GDSL_2"/>
    <property type="match status" value="1"/>
</dbReference>
<evidence type="ECO:0000259" key="3">
    <source>
        <dbReference type="Pfam" id="PF13472"/>
    </source>
</evidence>
<feature type="active site" evidence="1">
    <location>
        <position position="272"/>
    </location>
</feature>
<protein>
    <recommendedName>
        <fullName evidence="3">SGNH hydrolase-type esterase domain-containing protein</fullName>
    </recommendedName>
</protein>